<dbReference type="Proteomes" id="UP000309186">
    <property type="component" value="Unassembled WGS sequence"/>
</dbReference>
<evidence type="ECO:0000313" key="3">
    <source>
        <dbReference type="Proteomes" id="UP000309186"/>
    </source>
</evidence>
<evidence type="ECO:0000256" key="1">
    <source>
        <dbReference type="SAM" id="Phobius"/>
    </source>
</evidence>
<protein>
    <submittedName>
        <fullName evidence="2">Uncharacterized protein</fullName>
    </submittedName>
</protein>
<gene>
    <name evidence="2" type="ORF">C1E24_04535</name>
</gene>
<dbReference type="OrthoDB" id="9802326at2"/>
<sequence length="177" mass="20815">MDALSNYLVYLDYLPTFIAFFALLVCWQNVGARWFLILFLTVGIIDNYTAQYSINWTTHFYGWTILMNLLFFVPSFYRKTFALHIHRVTNLSFFEKAASLKFSQQEAAILLLCFLSIVAHLICYIEILLYKYYVIDTPYIKLYLLKKIQLVLHIFSSLAVLSFTFDKKGSNYETTRA</sequence>
<keyword evidence="1" id="KW-0472">Membrane</keyword>
<name>A0A5R9Q5J2_9GAMM</name>
<evidence type="ECO:0000313" key="2">
    <source>
        <dbReference type="EMBL" id="TLX48074.1"/>
    </source>
</evidence>
<accession>A0A5R9Q5J2</accession>
<proteinExistence type="predicted"/>
<comment type="caution">
    <text evidence="2">The sequence shown here is derived from an EMBL/GenBank/DDBJ whole genome shotgun (WGS) entry which is preliminary data.</text>
</comment>
<dbReference type="AlphaFoldDB" id="A0A5R9Q5J2"/>
<feature type="transmembrane region" description="Helical" evidence="1">
    <location>
        <begin position="6"/>
        <end position="27"/>
    </location>
</feature>
<organism evidence="2 3">
    <name type="scientific">Pseudoalteromonas phenolica</name>
    <dbReference type="NCBI Taxonomy" id="161398"/>
    <lineage>
        <taxon>Bacteria</taxon>
        <taxon>Pseudomonadati</taxon>
        <taxon>Pseudomonadota</taxon>
        <taxon>Gammaproteobacteria</taxon>
        <taxon>Alteromonadales</taxon>
        <taxon>Pseudoalteromonadaceae</taxon>
        <taxon>Pseudoalteromonas</taxon>
    </lineage>
</organism>
<reference evidence="2 3" key="1">
    <citation type="submission" date="2018-01" db="EMBL/GenBank/DDBJ databases">
        <title>Co-occurrence of chitin degradation, pigmentation and bioactivity in marine Pseudoalteromonas.</title>
        <authorList>
            <person name="Paulsen S."/>
            <person name="Gram L."/>
            <person name="Machado H."/>
        </authorList>
    </citation>
    <scope>NUCLEOTIDE SEQUENCE [LARGE SCALE GENOMIC DNA]</scope>
    <source>
        <strain evidence="2 3">S3663</strain>
    </source>
</reference>
<keyword evidence="1" id="KW-0812">Transmembrane</keyword>
<feature type="transmembrane region" description="Helical" evidence="1">
    <location>
        <begin position="34"/>
        <end position="54"/>
    </location>
</feature>
<dbReference type="RefSeq" id="WP_138479153.1">
    <property type="nucleotide sequence ID" value="NZ_PPSW01000007.1"/>
</dbReference>
<feature type="transmembrane region" description="Helical" evidence="1">
    <location>
        <begin position="60"/>
        <end position="77"/>
    </location>
</feature>
<feature type="transmembrane region" description="Helical" evidence="1">
    <location>
        <begin position="150"/>
        <end position="166"/>
    </location>
</feature>
<dbReference type="EMBL" id="PPSW01000007">
    <property type="protein sequence ID" value="TLX48074.1"/>
    <property type="molecule type" value="Genomic_DNA"/>
</dbReference>
<feature type="transmembrane region" description="Helical" evidence="1">
    <location>
        <begin position="109"/>
        <end position="130"/>
    </location>
</feature>
<keyword evidence="1" id="KW-1133">Transmembrane helix</keyword>